<dbReference type="GO" id="GO:0003735">
    <property type="term" value="F:structural constituent of ribosome"/>
    <property type="evidence" value="ECO:0007669"/>
    <property type="project" value="InterPro"/>
</dbReference>
<dbReference type="InterPro" id="IPR026569">
    <property type="entry name" value="Ribosomal_bL28"/>
</dbReference>
<evidence type="ECO:0000256" key="1">
    <source>
        <dbReference type="ARBA" id="ARBA00008760"/>
    </source>
</evidence>
<dbReference type="RefSeq" id="YP_009546192.1">
    <property type="nucleotide sequence ID" value="NC_040153.1"/>
</dbReference>
<evidence type="ECO:0000256" key="2">
    <source>
        <dbReference type="ARBA" id="ARBA00022980"/>
    </source>
</evidence>
<sequence>MSKKLVLISKKYNNANSISHSNKHSKKKQYVNIQTKKIWCAKEKKFLKVKLSTRILKDLSRKTIDNLLKKKKFRNL</sequence>
<proteinExistence type="inferred from homology"/>
<keyword evidence="3" id="KW-0687">Ribonucleoprotein</keyword>
<dbReference type="GeneID" id="38572657"/>
<accession>A0A3G1IW49</accession>
<reference evidence="5" key="1">
    <citation type="submission" date="2017-05" db="EMBL/GenBank/DDBJ databases">
        <title>Plastid comparative genomics reveals ancient divergence between Glaucophyte genera.</title>
        <authorList>
            <person name="Figueroa-Martinez F.J."/>
            <person name="Jackson C."/>
            <person name="Reyes-Prieto A."/>
        </authorList>
    </citation>
    <scope>NUCLEOTIDE SEQUENCE</scope>
    <source>
        <strain evidence="5">SAG 46.84</strain>
    </source>
</reference>
<evidence type="ECO:0000256" key="4">
    <source>
        <dbReference type="ARBA" id="ARBA00035265"/>
    </source>
</evidence>
<dbReference type="Pfam" id="PF00830">
    <property type="entry name" value="Ribosomal_L28"/>
    <property type="match status" value="1"/>
</dbReference>
<keyword evidence="2 5" id="KW-0689">Ribosomal protein</keyword>
<organism evidence="5">
    <name type="scientific">Gloeochaete wittrockiana</name>
    <dbReference type="NCBI Taxonomy" id="38269"/>
    <lineage>
        <taxon>Eukaryota</taxon>
        <taxon>Glaucocystophyceae</taxon>
        <taxon>Gloeochaetales</taxon>
        <taxon>Gloeochaetaceae</taxon>
        <taxon>Gloeochaete</taxon>
    </lineage>
</organism>
<name>A0A3G1IW49_9EUKA</name>
<dbReference type="InterPro" id="IPR037147">
    <property type="entry name" value="Ribosomal_bL28_sf"/>
</dbReference>
<dbReference type="AlphaFoldDB" id="A0A3G1IW49"/>
<dbReference type="Gene3D" id="2.30.170.40">
    <property type="entry name" value="Ribosomal protein L28/L24"/>
    <property type="match status" value="1"/>
</dbReference>
<protein>
    <recommendedName>
        <fullName evidence="4">Large ribosomal subunit protein bL28c</fullName>
    </recommendedName>
</protein>
<dbReference type="GO" id="GO:0005840">
    <property type="term" value="C:ribosome"/>
    <property type="evidence" value="ECO:0007669"/>
    <property type="project" value="UniProtKB-KW"/>
</dbReference>
<geneLocation type="plastid" evidence="5"/>
<dbReference type="NCBIfam" id="TIGR00009">
    <property type="entry name" value="L28"/>
    <property type="match status" value="1"/>
</dbReference>
<dbReference type="GO" id="GO:0006412">
    <property type="term" value="P:translation"/>
    <property type="evidence" value="ECO:0007669"/>
    <property type="project" value="InterPro"/>
</dbReference>
<dbReference type="SUPFAM" id="SSF143800">
    <property type="entry name" value="L28p-like"/>
    <property type="match status" value="1"/>
</dbReference>
<dbReference type="InterPro" id="IPR001383">
    <property type="entry name" value="Ribosomal_bL28_bact-type"/>
</dbReference>
<dbReference type="GO" id="GO:1990904">
    <property type="term" value="C:ribonucleoprotein complex"/>
    <property type="evidence" value="ECO:0007669"/>
    <property type="project" value="UniProtKB-KW"/>
</dbReference>
<evidence type="ECO:0000313" key="5">
    <source>
        <dbReference type="EMBL" id="ASQ40253.1"/>
    </source>
</evidence>
<gene>
    <name evidence="5" type="primary">rpl28</name>
</gene>
<dbReference type="EMBL" id="MF167426">
    <property type="protein sequence ID" value="ASQ40253.1"/>
    <property type="molecule type" value="Genomic_DNA"/>
</dbReference>
<dbReference type="InterPro" id="IPR034704">
    <property type="entry name" value="Ribosomal_bL28/bL31-like_sf"/>
</dbReference>
<evidence type="ECO:0000256" key="3">
    <source>
        <dbReference type="ARBA" id="ARBA00023274"/>
    </source>
</evidence>
<comment type="similarity">
    <text evidence="1">Belongs to the bacterial ribosomal protein bL28 family.</text>
</comment>
<keyword evidence="5" id="KW-0934">Plastid</keyword>